<sequence length="279" mass="30089">MAGLYTMNLVVALFVAILLLNLEGFLDLGKQACIASASLIHLSWLAAFFWMATLSFNVAKTFVGTAFHRGTGNSYRKLLAVMGLVWGGALLIVSTCLVLSVCRCTSLPAIYSEASPCLIASGNVLLVVFGGPVAISLLFSITCFALIVNSVRKAKSDSKMVQNKGQIKEMLNEAKIYAKLAFIFGLTWVIAFAAEAVNHVILNYINVILNTSQGVFIFLAFAINQRTRALWRKRLPCFAKTKTGSSLGSGSSFQTSKKCTVTEMDGASRKATASPETKM</sequence>
<comment type="subcellular location">
    <subcellularLocation>
        <location evidence="1">Membrane</location>
        <topology evidence="1">Multi-pass membrane protein</topology>
    </subcellularLocation>
</comment>
<dbReference type="Pfam" id="PF00002">
    <property type="entry name" value="7tm_2"/>
    <property type="match status" value="1"/>
</dbReference>
<dbReference type="InterPro" id="IPR053231">
    <property type="entry name" value="GPCR_LN-TM7"/>
</dbReference>
<reference evidence="7" key="1">
    <citation type="submission" date="2022-11" db="UniProtKB">
        <authorList>
            <consortium name="EnsemblMetazoa"/>
        </authorList>
    </citation>
    <scope>IDENTIFICATION</scope>
</reference>
<dbReference type="Gene3D" id="1.20.1070.10">
    <property type="entry name" value="Rhodopsin 7-helix transmembrane proteins"/>
    <property type="match status" value="1"/>
</dbReference>
<feature type="transmembrane region" description="Helical" evidence="5">
    <location>
        <begin position="176"/>
        <end position="194"/>
    </location>
</feature>
<keyword evidence="4 5" id="KW-0472">Membrane</keyword>
<evidence type="ECO:0000259" key="6">
    <source>
        <dbReference type="PROSITE" id="PS50261"/>
    </source>
</evidence>
<feature type="transmembrane region" description="Helical" evidence="5">
    <location>
        <begin position="200"/>
        <end position="223"/>
    </location>
</feature>
<evidence type="ECO:0000256" key="3">
    <source>
        <dbReference type="ARBA" id="ARBA00022989"/>
    </source>
</evidence>
<evidence type="ECO:0000313" key="8">
    <source>
        <dbReference type="Proteomes" id="UP000887568"/>
    </source>
</evidence>
<dbReference type="GO" id="GO:0007166">
    <property type="term" value="P:cell surface receptor signaling pathway"/>
    <property type="evidence" value="ECO:0007669"/>
    <property type="project" value="InterPro"/>
</dbReference>
<dbReference type="GeneID" id="119724732"/>
<evidence type="ECO:0000313" key="7">
    <source>
        <dbReference type="EnsemblMetazoa" id="XP_038051848.1"/>
    </source>
</evidence>
<dbReference type="GO" id="GO:0016020">
    <property type="term" value="C:membrane"/>
    <property type="evidence" value="ECO:0007669"/>
    <property type="project" value="UniProtKB-SubCell"/>
</dbReference>
<dbReference type="RefSeq" id="XP_038051848.1">
    <property type="nucleotide sequence ID" value="XM_038195920.1"/>
</dbReference>
<dbReference type="Proteomes" id="UP000887568">
    <property type="component" value="Unplaced"/>
</dbReference>
<dbReference type="InterPro" id="IPR017981">
    <property type="entry name" value="GPCR_2-like_7TM"/>
</dbReference>
<protein>
    <recommendedName>
        <fullName evidence="6">G-protein coupled receptors family 2 profile 2 domain-containing protein</fullName>
    </recommendedName>
</protein>
<dbReference type="PROSITE" id="PS50261">
    <property type="entry name" value="G_PROTEIN_RECEP_F2_4"/>
    <property type="match status" value="1"/>
</dbReference>
<proteinExistence type="predicted"/>
<dbReference type="OMA" id="GSKGCWI"/>
<dbReference type="SUPFAM" id="SSF81321">
    <property type="entry name" value="Family A G protein-coupled receptor-like"/>
    <property type="match status" value="1"/>
</dbReference>
<evidence type="ECO:0000256" key="4">
    <source>
        <dbReference type="ARBA" id="ARBA00023136"/>
    </source>
</evidence>
<evidence type="ECO:0000256" key="5">
    <source>
        <dbReference type="SAM" id="Phobius"/>
    </source>
</evidence>
<dbReference type="CDD" id="cd15039">
    <property type="entry name" value="7tmB3_Methuselah-like"/>
    <property type="match status" value="1"/>
</dbReference>
<dbReference type="InterPro" id="IPR000832">
    <property type="entry name" value="GPCR_2_secretin-like"/>
</dbReference>
<name>A0A913ZJ77_PATMI</name>
<accession>A0A913ZJ77</accession>
<keyword evidence="2 5" id="KW-0812">Transmembrane</keyword>
<feature type="transmembrane region" description="Helical" evidence="5">
    <location>
        <begin position="121"/>
        <end position="148"/>
    </location>
</feature>
<dbReference type="PANTHER" id="PTHR45902">
    <property type="entry name" value="LATROPHILIN RECEPTOR-LIKE PROTEIN A"/>
    <property type="match status" value="1"/>
</dbReference>
<dbReference type="OrthoDB" id="6134459at2759"/>
<feature type="transmembrane region" description="Helical" evidence="5">
    <location>
        <begin position="78"/>
        <end position="101"/>
    </location>
</feature>
<dbReference type="AlphaFoldDB" id="A0A913ZJ77"/>
<feature type="transmembrane region" description="Helical" evidence="5">
    <location>
        <begin position="34"/>
        <end position="58"/>
    </location>
</feature>
<evidence type="ECO:0000256" key="1">
    <source>
        <dbReference type="ARBA" id="ARBA00004141"/>
    </source>
</evidence>
<feature type="domain" description="G-protein coupled receptors family 2 profile 2" evidence="6">
    <location>
        <begin position="1"/>
        <end position="225"/>
    </location>
</feature>
<keyword evidence="3 5" id="KW-1133">Transmembrane helix</keyword>
<dbReference type="GO" id="GO:0004930">
    <property type="term" value="F:G protein-coupled receptor activity"/>
    <property type="evidence" value="ECO:0007669"/>
    <property type="project" value="InterPro"/>
</dbReference>
<dbReference type="PANTHER" id="PTHR45902:SF1">
    <property type="entry name" value="LATROPHILIN RECEPTOR-LIKE PROTEIN A"/>
    <property type="match status" value="1"/>
</dbReference>
<evidence type="ECO:0000256" key="2">
    <source>
        <dbReference type="ARBA" id="ARBA00022692"/>
    </source>
</evidence>
<organism evidence="7 8">
    <name type="scientific">Patiria miniata</name>
    <name type="common">Bat star</name>
    <name type="synonym">Asterina miniata</name>
    <dbReference type="NCBI Taxonomy" id="46514"/>
    <lineage>
        <taxon>Eukaryota</taxon>
        <taxon>Metazoa</taxon>
        <taxon>Echinodermata</taxon>
        <taxon>Eleutherozoa</taxon>
        <taxon>Asterozoa</taxon>
        <taxon>Asteroidea</taxon>
        <taxon>Valvatacea</taxon>
        <taxon>Valvatida</taxon>
        <taxon>Asterinidae</taxon>
        <taxon>Patiria</taxon>
    </lineage>
</organism>
<keyword evidence="8" id="KW-1185">Reference proteome</keyword>
<dbReference type="EnsemblMetazoa" id="XM_038195920.1">
    <property type="protein sequence ID" value="XP_038051848.1"/>
    <property type="gene ID" value="LOC119724732"/>
</dbReference>